<organism evidence="3">
    <name type="scientific">Bifidobacterium aquikefiricola</name>
    <dbReference type="NCBI Taxonomy" id="3059038"/>
    <lineage>
        <taxon>Bacteria</taxon>
        <taxon>Bacillati</taxon>
        <taxon>Actinomycetota</taxon>
        <taxon>Actinomycetes</taxon>
        <taxon>Bifidobacteriales</taxon>
        <taxon>Bifidobacteriaceae</taxon>
        <taxon>Bifidobacterium</taxon>
    </lineage>
</organism>
<dbReference type="KEGG" id="baqk:QN215_02240"/>
<dbReference type="AlphaFoldDB" id="A0AB39U877"/>
<feature type="transmembrane region" description="Helical" evidence="1">
    <location>
        <begin position="20"/>
        <end position="47"/>
    </location>
</feature>
<name>A0AB39U877_9BIFI</name>
<gene>
    <name evidence="3" type="ORF">QN215_02240</name>
</gene>
<keyword evidence="1" id="KW-0812">Transmembrane</keyword>
<sequence length="125" mass="13086">MDKHKPHDNRWYAVHDAGSGTIQAAALVCCIGVVLTICLTLGAILLAKAKAQTASDSAALVAAQAWYEGDADPCEQARRASSANDAVLVSCSIEKDDIMVTAEVAVSIPLLPSITYESRAGPQEC</sequence>
<accession>A0AB39U877</accession>
<dbReference type="EMBL" id="CP129674">
    <property type="protein sequence ID" value="XDS44970.1"/>
    <property type="molecule type" value="Genomic_DNA"/>
</dbReference>
<proteinExistence type="predicted"/>
<dbReference type="InterPro" id="IPR021202">
    <property type="entry name" value="Rv3654c-like"/>
</dbReference>
<feature type="domain" description="Putative Flp pilus-assembly TadG-like N-terminal" evidence="2">
    <location>
        <begin position="18"/>
        <end position="65"/>
    </location>
</feature>
<evidence type="ECO:0000313" key="3">
    <source>
        <dbReference type="EMBL" id="XDS44970.1"/>
    </source>
</evidence>
<protein>
    <submittedName>
        <fullName evidence="3">Flp pilus-assembly TadE/G-like family protein</fullName>
    </submittedName>
</protein>
<dbReference type="RefSeq" id="WP_369344518.1">
    <property type="nucleotide sequence ID" value="NZ_CP129674.1"/>
</dbReference>
<dbReference type="Pfam" id="PF13400">
    <property type="entry name" value="Tad"/>
    <property type="match status" value="1"/>
</dbReference>
<reference evidence="3" key="1">
    <citation type="submission" date="2023-07" db="EMBL/GenBank/DDBJ databases">
        <title>Bifidobacterium aquikefiriaerophilum sp. nov. and Bifidobacterium eccum sp. nov., isolated from water kefir.</title>
        <authorList>
            <person name="Breselge S."/>
            <person name="Bellassi P."/>
            <person name="Barcenilla C."/>
            <person name="Alvarez-Ordonez A."/>
            <person name="Morelli L."/>
            <person name="Cotter P.D."/>
        </authorList>
    </citation>
    <scope>NUCLEOTIDE SEQUENCE</scope>
    <source>
        <strain evidence="3">WK041_4_12</strain>
    </source>
</reference>
<dbReference type="InterPro" id="IPR028087">
    <property type="entry name" value="Tad_N"/>
</dbReference>
<keyword evidence="1" id="KW-1133">Transmembrane helix</keyword>
<evidence type="ECO:0000259" key="2">
    <source>
        <dbReference type="Pfam" id="PF13400"/>
    </source>
</evidence>
<keyword evidence="1" id="KW-0472">Membrane</keyword>
<evidence type="ECO:0000256" key="1">
    <source>
        <dbReference type="SAM" id="Phobius"/>
    </source>
</evidence>
<dbReference type="NCBIfam" id="TIGR03816">
    <property type="entry name" value="tadE_like_DECH"/>
    <property type="match status" value="1"/>
</dbReference>